<dbReference type="PANTHER" id="PTHR12621:SF7">
    <property type="entry name" value="CYSTEINE AND HISTIDINE-RICH DOMAIN-CONTAINING PROTEIN 1"/>
    <property type="match status" value="1"/>
</dbReference>
<gene>
    <name evidence="2" type="ORF">TTHERM_000709708</name>
</gene>
<dbReference type="EMBL" id="GG662794">
    <property type="protein sequence ID" value="EWS75707.1"/>
    <property type="molecule type" value="Genomic_DNA"/>
</dbReference>
<reference evidence="3" key="1">
    <citation type="journal article" date="2006" name="PLoS Biol.">
        <title>Macronuclear genome sequence of the ciliate Tetrahymena thermophila, a model eukaryote.</title>
        <authorList>
            <person name="Eisen J.A."/>
            <person name="Coyne R.S."/>
            <person name="Wu M."/>
            <person name="Wu D."/>
            <person name="Thiagarajan M."/>
            <person name="Wortman J.R."/>
            <person name="Badger J.H."/>
            <person name="Ren Q."/>
            <person name="Amedeo P."/>
            <person name="Jones K.M."/>
            <person name="Tallon L.J."/>
            <person name="Delcher A.L."/>
            <person name="Salzberg S.L."/>
            <person name="Silva J.C."/>
            <person name="Haas B.J."/>
            <person name="Majoros W.H."/>
            <person name="Farzad M."/>
            <person name="Carlton J.M."/>
            <person name="Smith R.K. Jr."/>
            <person name="Garg J."/>
            <person name="Pearlman R.E."/>
            <person name="Karrer K.M."/>
            <person name="Sun L."/>
            <person name="Manning G."/>
            <person name="Elde N.C."/>
            <person name="Turkewitz A.P."/>
            <person name="Asai D.J."/>
            <person name="Wilkes D.E."/>
            <person name="Wang Y."/>
            <person name="Cai H."/>
            <person name="Collins K."/>
            <person name="Stewart B.A."/>
            <person name="Lee S.R."/>
            <person name="Wilamowska K."/>
            <person name="Weinberg Z."/>
            <person name="Ruzzo W.L."/>
            <person name="Wloga D."/>
            <person name="Gaertig J."/>
            <person name="Frankel J."/>
            <person name="Tsao C.-C."/>
            <person name="Gorovsky M.A."/>
            <person name="Keeling P.J."/>
            <person name="Waller R.F."/>
            <person name="Patron N.J."/>
            <person name="Cherry J.M."/>
            <person name="Stover N.A."/>
            <person name="Krieger C.J."/>
            <person name="del Toro C."/>
            <person name="Ryder H.F."/>
            <person name="Williamson S.C."/>
            <person name="Barbeau R.A."/>
            <person name="Hamilton E.P."/>
            <person name="Orias E."/>
        </authorList>
    </citation>
    <scope>NUCLEOTIDE SEQUENCE [LARGE SCALE GENOMIC DNA]</scope>
    <source>
        <strain evidence="3">SB210</strain>
    </source>
</reference>
<organism evidence="2 3">
    <name type="scientific">Tetrahymena thermophila (strain SB210)</name>
    <dbReference type="NCBI Taxonomy" id="312017"/>
    <lineage>
        <taxon>Eukaryota</taxon>
        <taxon>Sar</taxon>
        <taxon>Alveolata</taxon>
        <taxon>Ciliophora</taxon>
        <taxon>Intramacronucleata</taxon>
        <taxon>Oligohymenophorea</taxon>
        <taxon>Hymenostomatida</taxon>
        <taxon>Tetrahymenina</taxon>
        <taxon>Tetrahymenidae</taxon>
        <taxon>Tetrahymena</taxon>
    </lineage>
</organism>
<protein>
    <submittedName>
        <fullName evidence="2">Transmembrane protein, putative</fullName>
    </submittedName>
</protein>
<dbReference type="AlphaFoldDB" id="W7XDP5"/>
<keyword evidence="1 2" id="KW-0812">Transmembrane</keyword>
<dbReference type="GO" id="GO:0008270">
    <property type="term" value="F:zinc ion binding"/>
    <property type="evidence" value="ECO:0007669"/>
    <property type="project" value="TreeGrafter"/>
</dbReference>
<evidence type="ECO:0000256" key="1">
    <source>
        <dbReference type="SAM" id="Phobius"/>
    </source>
</evidence>
<dbReference type="Proteomes" id="UP000009168">
    <property type="component" value="Unassembled WGS sequence"/>
</dbReference>
<feature type="transmembrane region" description="Helical" evidence="1">
    <location>
        <begin position="87"/>
        <end position="112"/>
    </location>
</feature>
<dbReference type="InParanoid" id="W7XDP5"/>
<accession>W7XDP5</accession>
<dbReference type="GeneID" id="24440322"/>
<keyword evidence="1" id="KW-0472">Membrane</keyword>
<name>W7XDP5_TETTS</name>
<sequence>MVLRVQKIPQQVIQNDYIYIERVSNKQLFLNLENFLLKKPKYQKNKQNKLDQRFQMHTILKKIKKLDQFSEQFNFFIQKRSKQKQTLAGGIFSLTICIVSMCYLGYLLFLYFGNRLLPKITTQTYISTSYQELKTNVNMFGFSLMLPGGITLDQLQQKTGKQYITFLLQHSVYQQNQMVRTQIPIYNCQDPMFLGLLCIDLQNQSDSIKTLFQNPTDLSQSFYHLTVSPCQGLSNCATPQEIYDLIFQDSVAFIIKIKINQFNYITQQFEETYKFDYLQFDDSLSIQVQYVLRQSKNIINQGLIFQNTDTIYNVQNFQRITTYFISISH</sequence>
<evidence type="ECO:0000313" key="2">
    <source>
        <dbReference type="EMBL" id="EWS75707.1"/>
    </source>
</evidence>
<dbReference type="KEGG" id="tet:TTHERM_000709708"/>
<dbReference type="RefSeq" id="XP_012651780.1">
    <property type="nucleotide sequence ID" value="XM_012796326.1"/>
</dbReference>
<keyword evidence="3" id="KW-1185">Reference proteome</keyword>
<proteinExistence type="predicted"/>
<dbReference type="PANTHER" id="PTHR12621">
    <property type="entry name" value="CYSTEINE AND HISTIDINE-RICH DOMAIN CHORD -CONTAINING PROTEIN"/>
    <property type="match status" value="1"/>
</dbReference>
<evidence type="ECO:0000313" key="3">
    <source>
        <dbReference type="Proteomes" id="UP000009168"/>
    </source>
</evidence>
<keyword evidence="1" id="KW-1133">Transmembrane helix</keyword>
<dbReference type="OrthoDB" id="295264at2759"/>